<dbReference type="SUPFAM" id="SSF53474">
    <property type="entry name" value="alpha/beta-Hydrolases"/>
    <property type="match status" value="1"/>
</dbReference>
<dbReference type="InterPro" id="IPR029058">
    <property type="entry name" value="AB_hydrolase_fold"/>
</dbReference>
<reference evidence="4" key="1">
    <citation type="submission" date="2014-08" db="EMBL/GenBank/DDBJ databases">
        <title>Complete genome sequence of Streptomyces lividans TK24.</title>
        <authorList>
            <consortium name="StrepSynth"/>
            <person name="Ruckert C."/>
            <person name="Fridjonson O.H."/>
            <person name="Lambert C."/>
            <person name="van Wezel G.P."/>
            <person name="Bernaerts K."/>
            <person name="Anne J."/>
            <person name="Economou A."/>
            <person name="Kalinowski J."/>
        </authorList>
    </citation>
    <scope>NUCLEOTIDE SEQUENCE [LARGE SCALE GENOMIC DNA]</scope>
    <source>
        <strain evidence="4">TK24</strain>
    </source>
</reference>
<evidence type="ECO:0000313" key="3">
    <source>
        <dbReference type="EMBL" id="AIJ17834.2"/>
    </source>
</evidence>
<keyword evidence="4" id="KW-1185">Reference proteome</keyword>
<dbReference type="InterPro" id="IPR026555">
    <property type="entry name" value="NSL3/Tex30"/>
</dbReference>
<evidence type="ECO:0000259" key="2">
    <source>
        <dbReference type="Pfam" id="PF20408"/>
    </source>
</evidence>
<proteinExistence type="predicted"/>
<dbReference type="Pfam" id="PF20408">
    <property type="entry name" value="Abhydrolase_11"/>
    <property type="match status" value="1"/>
</dbReference>
<feature type="compositionally biased region" description="Basic and acidic residues" evidence="1">
    <location>
        <begin position="30"/>
        <end position="39"/>
    </location>
</feature>
<sequence length="297" mass="31067">MVRSRGAGGLEGAADRFGDHGSGGGAATDHPLRGEEGSGREGAGMGTQDDPSRDRALRVRHRPPRTRAAVLVLHGGRAESRSAARPWQLAALRMHPFLRALGAATGHDDVLLGQVRYRNRGWNGAAEDPLRDARRALAELHGLVGDVPVVLLGHSMGGRAALRAADADPVRGVVALAPWCPPGEPVAQLRDRALLVLHGSRDRVTDPGESAAYVSRARAAGARAGLLLLENGDHAMLRHHARWHRTATAAVAHLLAPEAAPCELFARALSAAAPPVLRSAPPAASDAARGPVREPGC</sequence>
<dbReference type="PANTHER" id="PTHR13136:SF11">
    <property type="entry name" value="TESTIS-EXPRESSED PROTEIN 30"/>
    <property type="match status" value="1"/>
</dbReference>
<name>A0ABM5RBU5_STRLI</name>
<feature type="region of interest" description="Disordered" evidence="1">
    <location>
        <begin position="1"/>
        <end position="56"/>
    </location>
</feature>
<feature type="region of interest" description="Disordered" evidence="1">
    <location>
        <begin position="277"/>
        <end position="297"/>
    </location>
</feature>
<dbReference type="EMBL" id="CP009124">
    <property type="protein sequence ID" value="AIJ17834.2"/>
    <property type="molecule type" value="Genomic_DNA"/>
</dbReference>
<dbReference type="Gene3D" id="3.40.50.1820">
    <property type="entry name" value="alpha/beta hydrolase"/>
    <property type="match status" value="1"/>
</dbReference>
<gene>
    <name evidence="3" type="ORF">SLIV_34765</name>
</gene>
<evidence type="ECO:0000313" key="4">
    <source>
        <dbReference type="Proteomes" id="UP000028682"/>
    </source>
</evidence>
<protein>
    <recommendedName>
        <fullName evidence="2">KANL3/Tex30 alpha/beta hydrolase-like domain-containing protein</fullName>
    </recommendedName>
</protein>
<dbReference type="InterPro" id="IPR046879">
    <property type="entry name" value="KANL3/Tex30_Abhydrolase"/>
</dbReference>
<feature type="domain" description="KANL3/Tex30 alpha/beta hydrolase-like" evidence="2">
    <location>
        <begin position="136"/>
        <end position="238"/>
    </location>
</feature>
<dbReference type="Proteomes" id="UP000028682">
    <property type="component" value="Chromosome"/>
</dbReference>
<feature type="compositionally biased region" description="Low complexity" evidence="1">
    <location>
        <begin position="278"/>
        <end position="289"/>
    </location>
</feature>
<evidence type="ECO:0000256" key="1">
    <source>
        <dbReference type="SAM" id="MobiDB-lite"/>
    </source>
</evidence>
<accession>A0ABM5RBU5</accession>
<feature type="compositionally biased region" description="Gly residues" evidence="1">
    <location>
        <begin position="1"/>
        <end position="11"/>
    </location>
</feature>
<dbReference type="PANTHER" id="PTHR13136">
    <property type="entry name" value="TESTIS DEVELOPMENT PROTEIN PRTD"/>
    <property type="match status" value="1"/>
</dbReference>
<organism evidence="3 4">
    <name type="scientific">Streptomyces lividans TK24</name>
    <dbReference type="NCBI Taxonomy" id="457428"/>
    <lineage>
        <taxon>Bacteria</taxon>
        <taxon>Bacillati</taxon>
        <taxon>Actinomycetota</taxon>
        <taxon>Actinomycetes</taxon>
        <taxon>Kitasatosporales</taxon>
        <taxon>Streptomycetaceae</taxon>
        <taxon>Streptomyces</taxon>
    </lineage>
</organism>